<dbReference type="EMBL" id="RBKT01000001">
    <property type="protein sequence ID" value="RKR89138.1"/>
    <property type="molecule type" value="Genomic_DNA"/>
</dbReference>
<gene>
    <name evidence="2" type="ORF">BDK92_3476</name>
</gene>
<dbReference type="AlphaFoldDB" id="A0A495JKP4"/>
<feature type="transmembrane region" description="Helical" evidence="1">
    <location>
        <begin position="26"/>
        <end position="47"/>
    </location>
</feature>
<dbReference type="RefSeq" id="WP_121157639.1">
    <property type="nucleotide sequence ID" value="NZ_RBKT01000001.1"/>
</dbReference>
<accession>A0A495JKP4</accession>
<name>A0A495JKP4_9ACTN</name>
<dbReference type="OrthoDB" id="74134at2"/>
<evidence type="ECO:0008006" key="4">
    <source>
        <dbReference type="Google" id="ProtNLM"/>
    </source>
</evidence>
<keyword evidence="3" id="KW-1185">Reference proteome</keyword>
<evidence type="ECO:0000313" key="2">
    <source>
        <dbReference type="EMBL" id="RKR89138.1"/>
    </source>
</evidence>
<evidence type="ECO:0000256" key="1">
    <source>
        <dbReference type="SAM" id="Phobius"/>
    </source>
</evidence>
<feature type="transmembrane region" description="Helical" evidence="1">
    <location>
        <begin position="128"/>
        <end position="151"/>
    </location>
</feature>
<organism evidence="2 3">
    <name type="scientific">Micromonospora pisi</name>
    <dbReference type="NCBI Taxonomy" id="589240"/>
    <lineage>
        <taxon>Bacteria</taxon>
        <taxon>Bacillati</taxon>
        <taxon>Actinomycetota</taxon>
        <taxon>Actinomycetes</taxon>
        <taxon>Micromonosporales</taxon>
        <taxon>Micromonosporaceae</taxon>
        <taxon>Micromonospora</taxon>
    </lineage>
</organism>
<keyword evidence="1" id="KW-1133">Transmembrane helix</keyword>
<keyword evidence="1" id="KW-0812">Transmembrane</keyword>
<keyword evidence="1" id="KW-0472">Membrane</keyword>
<sequence length="157" mass="16729">MTGAGQRHGPIRPAGRLPLTRRAVPLVRAGLILLGLLHLSWGLPAVLAPRWFFDHFPGLGQAWTAAYPPYNAHLMTDVGATFLTLGGLLLTAAWLADRRVTRVVLGGVLFFSTVHLIFHLAHHGALTGGGLVASLVSLALGVLAPSALLMLTRWPRA</sequence>
<proteinExistence type="predicted"/>
<feature type="transmembrane region" description="Helical" evidence="1">
    <location>
        <begin position="78"/>
        <end position="96"/>
    </location>
</feature>
<reference evidence="2 3" key="1">
    <citation type="submission" date="2018-10" db="EMBL/GenBank/DDBJ databases">
        <title>Sequencing the genomes of 1000 actinobacteria strains.</title>
        <authorList>
            <person name="Klenk H.-P."/>
        </authorList>
    </citation>
    <scope>NUCLEOTIDE SEQUENCE [LARGE SCALE GENOMIC DNA]</scope>
    <source>
        <strain evidence="2 3">DSM 45175</strain>
    </source>
</reference>
<evidence type="ECO:0000313" key="3">
    <source>
        <dbReference type="Proteomes" id="UP000277671"/>
    </source>
</evidence>
<protein>
    <recommendedName>
        <fullName evidence="4">DUF4345 domain-containing protein</fullName>
    </recommendedName>
</protein>
<comment type="caution">
    <text evidence="2">The sequence shown here is derived from an EMBL/GenBank/DDBJ whole genome shotgun (WGS) entry which is preliminary data.</text>
</comment>
<feature type="transmembrane region" description="Helical" evidence="1">
    <location>
        <begin position="103"/>
        <end position="122"/>
    </location>
</feature>
<dbReference type="Proteomes" id="UP000277671">
    <property type="component" value="Unassembled WGS sequence"/>
</dbReference>